<protein>
    <recommendedName>
        <fullName evidence="8">Leishmanolysin-like peptidase</fullName>
        <ecNumber evidence="8">3.4.24.-</ecNumber>
    </recommendedName>
</protein>
<keyword evidence="10" id="KW-1185">Reference proteome</keyword>
<evidence type="ECO:0000256" key="3">
    <source>
        <dbReference type="ARBA" id="ARBA00022723"/>
    </source>
</evidence>
<evidence type="ECO:0000256" key="8">
    <source>
        <dbReference type="RuleBase" id="RU366077"/>
    </source>
</evidence>
<keyword evidence="2 8" id="KW-0645">Protease</keyword>
<keyword evidence="4 8" id="KW-0378">Hydrolase</keyword>
<dbReference type="GO" id="GO:0006508">
    <property type="term" value="P:proteolysis"/>
    <property type="evidence" value="ECO:0007669"/>
    <property type="project" value="UniProtKB-KW"/>
</dbReference>
<dbReference type="GO" id="GO:0007155">
    <property type="term" value="P:cell adhesion"/>
    <property type="evidence" value="ECO:0007669"/>
    <property type="project" value="InterPro"/>
</dbReference>
<evidence type="ECO:0000256" key="4">
    <source>
        <dbReference type="ARBA" id="ARBA00022801"/>
    </source>
</evidence>
<dbReference type="PRINTS" id="PR00782">
    <property type="entry name" value="LSHMANOLYSIN"/>
</dbReference>
<dbReference type="EC" id="3.4.24.-" evidence="8"/>
<dbReference type="Pfam" id="PF01457">
    <property type="entry name" value="Peptidase_M8"/>
    <property type="match status" value="1"/>
</dbReference>
<dbReference type="OrthoDB" id="251569at2759"/>
<dbReference type="SUPFAM" id="SSF55486">
    <property type="entry name" value="Metalloproteases ('zincins'), catalytic domain"/>
    <property type="match status" value="1"/>
</dbReference>
<evidence type="ECO:0000313" key="9">
    <source>
        <dbReference type="EMBL" id="EKF27961.1"/>
    </source>
</evidence>
<keyword evidence="6 7" id="KW-0482">Metalloprotease</keyword>
<dbReference type="Proteomes" id="UP000007350">
    <property type="component" value="Unassembled WGS sequence"/>
</dbReference>
<keyword evidence="5 7" id="KW-0862">Zinc</keyword>
<comment type="caution">
    <text evidence="9">The sequence shown here is derived from an EMBL/GenBank/DDBJ whole genome shotgun (WGS) entry which is preliminary data.</text>
</comment>
<dbReference type="InterPro" id="IPR001577">
    <property type="entry name" value="Peptidase_M8"/>
</dbReference>
<dbReference type="Gene3D" id="3.90.132.10">
    <property type="entry name" value="Leishmanolysin , domain 2"/>
    <property type="match status" value="1"/>
</dbReference>
<dbReference type="GO" id="GO:0016020">
    <property type="term" value="C:membrane"/>
    <property type="evidence" value="ECO:0007669"/>
    <property type="project" value="InterPro"/>
</dbReference>
<accession>K2N009</accession>
<comment type="cofactor">
    <cofactor evidence="7 8">
        <name>Zn(2+)</name>
        <dbReference type="ChEBI" id="CHEBI:29105"/>
    </cofactor>
    <text evidence="7 8">Binds 1 zinc ion per subunit.</text>
</comment>
<reference evidence="9 10" key="1">
    <citation type="journal article" date="2012" name="BMC Genomics">
        <title>Comparative genomic analysis of human infective Trypanosoma cruzi lineages with the bat-restricted subspecies T. cruzi marinkellei.</title>
        <authorList>
            <person name="Franzen O."/>
            <person name="Talavera-Lopez C."/>
            <person name="Ochaya S."/>
            <person name="Butler C.E."/>
            <person name="Messenger L.A."/>
            <person name="Lewis M.D."/>
            <person name="Llewellyn M.S."/>
            <person name="Marinkelle C.J."/>
            <person name="Tyler K.M."/>
            <person name="Miles M.A."/>
            <person name="Andersson B."/>
        </authorList>
    </citation>
    <scope>NUCLEOTIDE SEQUENCE [LARGE SCALE GENOMIC DNA]</scope>
    <source>
        <strain evidence="9 10">B7</strain>
    </source>
</reference>
<name>K2N009_TRYCR</name>
<dbReference type="GO" id="GO:0046872">
    <property type="term" value="F:metal ion binding"/>
    <property type="evidence" value="ECO:0007669"/>
    <property type="project" value="UniProtKB-KW"/>
</dbReference>
<keyword evidence="3 7" id="KW-0479">Metal-binding</keyword>
<evidence type="ECO:0000256" key="2">
    <source>
        <dbReference type="ARBA" id="ARBA00022670"/>
    </source>
</evidence>
<sequence>MELQDDDGDRRTLESHWLQRHARDEWMAPIGGTGCCTELTLAALAALGCLMVKCEMVEPMGWCGNSGCGLLYKKYSALKMSEYPQMFCEAGVPARRCTSDRYSGGYCLGSINEGPAKHTMYSCLIIDPALVVRDAEAVVWSGEYLSVVPGDEPFLWCLDTLPTNTT</sequence>
<dbReference type="GO" id="GO:0004222">
    <property type="term" value="F:metalloendopeptidase activity"/>
    <property type="evidence" value="ECO:0007669"/>
    <property type="project" value="UniProtKB-UniRule"/>
</dbReference>
<feature type="binding site" evidence="7">
    <location>
        <position position="16"/>
    </location>
    <ligand>
        <name>Zn(2+)</name>
        <dbReference type="ChEBI" id="CHEBI:29105"/>
        <note>catalytic</note>
    </ligand>
</feature>
<evidence type="ECO:0000313" key="10">
    <source>
        <dbReference type="Proteomes" id="UP000007350"/>
    </source>
</evidence>
<evidence type="ECO:0000256" key="7">
    <source>
        <dbReference type="PIRSR" id="PIRSR601577-2"/>
    </source>
</evidence>
<evidence type="ECO:0000256" key="6">
    <source>
        <dbReference type="ARBA" id="ARBA00023049"/>
    </source>
</evidence>
<comment type="similarity">
    <text evidence="1 8">Belongs to the peptidase M8 family.</text>
</comment>
<organism evidence="9 10">
    <name type="scientific">Trypanosoma cruzi marinkellei</name>
    <dbReference type="NCBI Taxonomy" id="85056"/>
    <lineage>
        <taxon>Eukaryota</taxon>
        <taxon>Discoba</taxon>
        <taxon>Euglenozoa</taxon>
        <taxon>Kinetoplastea</taxon>
        <taxon>Metakinetoplastina</taxon>
        <taxon>Trypanosomatida</taxon>
        <taxon>Trypanosomatidae</taxon>
        <taxon>Trypanosoma</taxon>
        <taxon>Schizotrypanum</taxon>
    </lineage>
</organism>
<gene>
    <name evidence="9" type="ORF">MOQ_008305</name>
</gene>
<dbReference type="AlphaFoldDB" id="K2N009"/>
<dbReference type="EMBL" id="AHKC01017054">
    <property type="protein sequence ID" value="EKF27961.1"/>
    <property type="molecule type" value="Genomic_DNA"/>
</dbReference>
<evidence type="ECO:0000256" key="5">
    <source>
        <dbReference type="ARBA" id="ARBA00022833"/>
    </source>
</evidence>
<evidence type="ECO:0000256" key="1">
    <source>
        <dbReference type="ARBA" id="ARBA00005860"/>
    </source>
</evidence>
<proteinExistence type="inferred from homology"/>